<dbReference type="OrthoDB" id="1903457at2"/>
<dbReference type="STRING" id="272562.CA_C0346"/>
<dbReference type="GeneID" id="44996857"/>
<dbReference type="AlphaFoldDB" id="Q97M54"/>
<keyword evidence="2" id="KW-1185">Reference proteome</keyword>
<dbReference type="KEGG" id="cac:CA_C0346"/>
<evidence type="ECO:0000313" key="1">
    <source>
        <dbReference type="EMBL" id="AAK78326.1"/>
    </source>
</evidence>
<dbReference type="Proteomes" id="UP000000814">
    <property type="component" value="Chromosome"/>
</dbReference>
<dbReference type="PIR" id="C96942">
    <property type="entry name" value="C96942"/>
</dbReference>
<reference evidence="1 2" key="1">
    <citation type="journal article" date="2001" name="J. Bacteriol.">
        <title>Genome sequence and comparative analysis of the solvent-producing bacterium Clostridium acetobutylicum.</title>
        <authorList>
            <person name="Nolling J."/>
            <person name="Breton G."/>
            <person name="Omelchenko M.V."/>
            <person name="Makarova K.S."/>
            <person name="Zeng Q."/>
            <person name="Gibson R."/>
            <person name="Lee H.M."/>
            <person name="Dubois J."/>
            <person name="Qiu D."/>
            <person name="Hitti J."/>
            <person name="Wolf Y.I."/>
            <person name="Tatusov R.L."/>
            <person name="Sabathe F."/>
            <person name="Doucette-Stamm L."/>
            <person name="Soucaille P."/>
            <person name="Daly M.J."/>
            <person name="Bennett G.N."/>
            <person name="Koonin E.V."/>
            <person name="Smith D.R."/>
        </authorList>
    </citation>
    <scope>NUCLEOTIDE SEQUENCE [LARGE SCALE GENOMIC DNA]</scope>
    <source>
        <strain evidence="2">ATCC 824 / DSM 792 / JCM 1419 / LMG 5710 / VKM B-1787</strain>
    </source>
</reference>
<dbReference type="RefSeq" id="WP_010963668.1">
    <property type="nucleotide sequence ID" value="NC_003030.1"/>
</dbReference>
<proteinExistence type="predicted"/>
<organism evidence="1 2">
    <name type="scientific">Clostridium acetobutylicum (strain ATCC 824 / DSM 792 / JCM 1419 / IAM 19013 / LMG 5710 / NBRC 13948 / NRRL B-527 / VKM B-1787 / 2291 / W)</name>
    <dbReference type="NCBI Taxonomy" id="272562"/>
    <lineage>
        <taxon>Bacteria</taxon>
        <taxon>Bacillati</taxon>
        <taxon>Bacillota</taxon>
        <taxon>Clostridia</taxon>
        <taxon>Eubacteriales</taxon>
        <taxon>Clostridiaceae</taxon>
        <taxon>Clostridium</taxon>
    </lineage>
</organism>
<protein>
    <submittedName>
        <fullName evidence="1">Uncharacterized protein</fullName>
    </submittedName>
</protein>
<dbReference type="PATRIC" id="fig|272562.8.peg.540"/>
<dbReference type="HOGENOM" id="CLU_2877714_0_0_9"/>
<dbReference type="EMBL" id="AE001437">
    <property type="protein sequence ID" value="AAK78326.1"/>
    <property type="molecule type" value="Genomic_DNA"/>
</dbReference>
<sequence length="63" mass="7266">MNEKLNREGLLLAIKRNEQDDFLVGRGVYSFGFNPYKPGSSMLDLDNAMAEIYEYYIDEPEKG</sequence>
<gene>
    <name evidence="1" type="ordered locus">CA_C0346</name>
</gene>
<evidence type="ECO:0000313" key="2">
    <source>
        <dbReference type="Proteomes" id="UP000000814"/>
    </source>
</evidence>
<accession>Q97M54</accession>
<name>Q97M54_CLOAB</name>